<dbReference type="InterPro" id="IPR045633">
    <property type="entry name" value="DUF6414"/>
</dbReference>
<reference evidence="1 2" key="1">
    <citation type="submission" date="2010-08" db="EMBL/GenBank/DDBJ databases">
        <authorList>
            <person name="Durkin A.S."/>
            <person name="Madupu R."/>
            <person name="Torralba M."/>
            <person name="Gillis M."/>
            <person name="Methe B."/>
            <person name="Sutton G."/>
            <person name="Nelson K.E."/>
        </authorList>
    </citation>
    <scope>NUCLEOTIDE SEQUENCE [LARGE SCALE GENOMIC DNA]</scope>
    <source>
        <strain evidence="1 2">PB189-T1-4</strain>
    </source>
</reference>
<evidence type="ECO:0000313" key="1">
    <source>
        <dbReference type="EMBL" id="EFL44556.1"/>
    </source>
</evidence>
<evidence type="ECO:0000313" key="2">
    <source>
        <dbReference type="Proteomes" id="UP000004431"/>
    </source>
</evidence>
<gene>
    <name evidence="1" type="ORF">HMPREF9248_1207</name>
</gene>
<proteinExistence type="predicted"/>
<accession>A0ABN0B189</accession>
<dbReference type="RefSeq" id="WP_006303671.1">
    <property type="nucleotide sequence ID" value="NZ_AEDQ01000010.1"/>
</dbReference>
<comment type="caution">
    <text evidence="1">The sequence shown here is derived from an EMBL/GenBank/DDBJ whole genome shotgun (WGS) entry which is preliminary data.</text>
</comment>
<name>A0ABN0B189_9ACTN</name>
<dbReference type="EMBL" id="AEDQ01000010">
    <property type="protein sequence ID" value="EFL44556.1"/>
    <property type="molecule type" value="Genomic_DNA"/>
</dbReference>
<dbReference type="Proteomes" id="UP000004431">
    <property type="component" value="Unassembled WGS sequence"/>
</dbReference>
<organism evidence="1 2">
    <name type="scientific">Fannyhessea vaginae PB189-T1-4</name>
    <dbReference type="NCBI Taxonomy" id="866774"/>
    <lineage>
        <taxon>Bacteria</taxon>
        <taxon>Bacillati</taxon>
        <taxon>Actinomycetota</taxon>
        <taxon>Coriobacteriia</taxon>
        <taxon>Coriobacteriales</taxon>
        <taxon>Atopobiaceae</taxon>
        <taxon>Fannyhessea</taxon>
    </lineage>
</organism>
<sequence length="259" mass="29394">MAKRASNDANNISFLKVIYFDEEAATDLLCIRNNGKVISEIRSGLNNNDSESLSSEASANIKFPFWPFSLHTNIGVKGELNRKAEKIVNQIFTNDVLSDYLELAYSENKIRKFNNSLVYAYPNSLSYFKLITPYMAMIGGKLDAGDFKLNISMLDEVLTRGKGYYEMLLDFNDNKIILRFNLASFRNAYSLADLVKMNLTYHGVKVGKTSIKQLDIDNEFRMEEKKIDGYELAMGNNTKESTDCVDVYDVLFAGVSYEN</sequence>
<keyword evidence="2" id="KW-1185">Reference proteome</keyword>
<protein>
    <submittedName>
        <fullName evidence="1">Uncharacterized protein</fullName>
    </submittedName>
</protein>
<dbReference type="Pfam" id="PF19952">
    <property type="entry name" value="DUF6414"/>
    <property type="match status" value="1"/>
</dbReference>